<dbReference type="InterPro" id="IPR036264">
    <property type="entry name" value="Bact_exopeptidase_dim_dom"/>
</dbReference>
<evidence type="ECO:0000259" key="6">
    <source>
        <dbReference type="Pfam" id="PF07687"/>
    </source>
</evidence>
<keyword evidence="3" id="KW-0378">Hydrolase</keyword>
<organism evidence="7 8">
    <name type="scientific">Ruicaihuangia caeni</name>
    <dbReference type="NCBI Taxonomy" id="3042517"/>
    <lineage>
        <taxon>Bacteria</taxon>
        <taxon>Bacillati</taxon>
        <taxon>Actinomycetota</taxon>
        <taxon>Actinomycetes</taxon>
        <taxon>Micrococcales</taxon>
        <taxon>Microbacteriaceae</taxon>
        <taxon>Ruicaihuangia</taxon>
    </lineage>
</organism>
<dbReference type="GO" id="GO:0016787">
    <property type="term" value="F:hydrolase activity"/>
    <property type="evidence" value="ECO:0007669"/>
    <property type="project" value="UniProtKB-KW"/>
</dbReference>
<keyword evidence="8" id="KW-1185">Reference proteome</keyword>
<reference evidence="7 8" key="1">
    <citation type="submission" date="2023-04" db="EMBL/GenBank/DDBJ databases">
        <title>Klugiella caeni sp. nov. isolated from the sludge of biochemical tank.</title>
        <authorList>
            <person name="Geng K."/>
        </authorList>
    </citation>
    <scope>NUCLEOTIDE SEQUENCE [LARGE SCALE GENOMIC DNA]</scope>
    <source>
        <strain evidence="7 8">YN-L-19</strain>
    </source>
</reference>
<dbReference type="InterPro" id="IPR001261">
    <property type="entry name" value="ArgE/DapE_CS"/>
</dbReference>
<evidence type="ECO:0000313" key="8">
    <source>
        <dbReference type="Proteomes" id="UP001321506"/>
    </source>
</evidence>
<proteinExistence type="predicted"/>
<dbReference type="GO" id="GO:0046872">
    <property type="term" value="F:metal ion binding"/>
    <property type="evidence" value="ECO:0007669"/>
    <property type="project" value="UniProtKB-KW"/>
</dbReference>
<name>A0AAW6T7J4_9MICO</name>
<evidence type="ECO:0000256" key="4">
    <source>
        <dbReference type="ARBA" id="ARBA00022833"/>
    </source>
</evidence>
<gene>
    <name evidence="7" type="ORF">QF206_09475</name>
</gene>
<dbReference type="Gene3D" id="3.40.630.10">
    <property type="entry name" value="Zn peptidases"/>
    <property type="match status" value="2"/>
</dbReference>
<dbReference type="AlphaFoldDB" id="A0AAW6T7J4"/>
<keyword evidence="4" id="KW-0862">Zinc</keyword>
<evidence type="ECO:0000256" key="3">
    <source>
        <dbReference type="ARBA" id="ARBA00022801"/>
    </source>
</evidence>
<accession>A0AAW6T7J4</accession>
<evidence type="ECO:0000256" key="2">
    <source>
        <dbReference type="ARBA" id="ARBA00022723"/>
    </source>
</evidence>
<comment type="cofactor">
    <cofactor evidence="1">
        <name>Zn(2+)</name>
        <dbReference type="ChEBI" id="CHEBI:29105"/>
    </cofactor>
</comment>
<keyword evidence="2" id="KW-0479">Metal-binding</keyword>
<dbReference type="PANTHER" id="PTHR43808:SF25">
    <property type="entry name" value="PEPTIDASE M20 DIMERISATION DOMAIN-CONTAINING PROTEIN"/>
    <property type="match status" value="1"/>
</dbReference>
<dbReference type="InterPro" id="IPR050072">
    <property type="entry name" value="Peptidase_M20A"/>
</dbReference>
<evidence type="ECO:0000256" key="5">
    <source>
        <dbReference type="SAM" id="MobiDB-lite"/>
    </source>
</evidence>
<dbReference type="Gene3D" id="3.30.70.360">
    <property type="match status" value="1"/>
</dbReference>
<dbReference type="Pfam" id="PF07687">
    <property type="entry name" value="M20_dimer"/>
    <property type="match status" value="1"/>
</dbReference>
<dbReference type="RefSeq" id="WP_281488968.1">
    <property type="nucleotide sequence ID" value="NZ_JASATX010000003.1"/>
</dbReference>
<dbReference type="InterPro" id="IPR002933">
    <property type="entry name" value="Peptidase_M20"/>
</dbReference>
<comment type="caution">
    <text evidence="7">The sequence shown here is derived from an EMBL/GenBank/DDBJ whole genome shotgun (WGS) entry which is preliminary data.</text>
</comment>
<feature type="compositionally biased region" description="Low complexity" evidence="5">
    <location>
        <begin position="8"/>
        <end position="39"/>
    </location>
</feature>
<feature type="region of interest" description="Disordered" evidence="5">
    <location>
        <begin position="1"/>
        <end position="39"/>
    </location>
</feature>
<dbReference type="SUPFAM" id="SSF55031">
    <property type="entry name" value="Bacterial exopeptidase dimerisation domain"/>
    <property type="match status" value="1"/>
</dbReference>
<dbReference type="SUPFAM" id="SSF53187">
    <property type="entry name" value="Zn-dependent exopeptidases"/>
    <property type="match status" value="1"/>
</dbReference>
<evidence type="ECO:0000313" key="7">
    <source>
        <dbReference type="EMBL" id="MDI2099189.1"/>
    </source>
</evidence>
<evidence type="ECO:0000256" key="1">
    <source>
        <dbReference type="ARBA" id="ARBA00001947"/>
    </source>
</evidence>
<dbReference type="InterPro" id="IPR011650">
    <property type="entry name" value="Peptidase_M20_dimer"/>
</dbReference>
<dbReference type="Proteomes" id="UP001321506">
    <property type="component" value="Unassembled WGS sequence"/>
</dbReference>
<protein>
    <submittedName>
        <fullName evidence="7">M20/M25/M40 family metallo-hydrolase</fullName>
    </submittedName>
</protein>
<dbReference type="PANTHER" id="PTHR43808">
    <property type="entry name" value="ACETYLORNITHINE DEACETYLASE"/>
    <property type="match status" value="1"/>
</dbReference>
<sequence>MPSEVRAADAGGARDGAPGIRAGSTAPSSTAPSPASTAPSRLELAVDALIDEHAADAEQLLTELVAVPSVNPKQPGVNGDQYAGGETRANELLAEWLGRTAMETHWVEQEAGRANLVAIRRGGGGGRSLALNGHIDTVAPQQGRFADPFKAERIGRTLFGLGATDMKAGHAAMWLALQAIERAGATLAGDVHVHSVVGEETMSHEAGTTAVLNAGYRTDAALIPEPTSSPSALFNLSNTAPGNYLFSVTVRGKSTHWASRNLAIRAGGGGDEVGVNAIDKAVYIYNAMRQLEEQWAFTKKHPQFAPGSFIIHPGVLHADIGVAAAPYFPDRARFDYLLSFPPGETSEQIRAEVEAHLNGAAALDPWLRQHPLEFEWIDTWPPAYTDPQSEFARVALEARNETVAALGVESLAAPVPAGAQSDASFYEAQGIPAIVCGPGDLLVAHAADEAVNLDMIPVAAKMMARVALRWCA</sequence>
<dbReference type="PROSITE" id="PS00758">
    <property type="entry name" value="ARGE_DAPE_CPG2_1"/>
    <property type="match status" value="1"/>
</dbReference>
<dbReference type="Pfam" id="PF01546">
    <property type="entry name" value="Peptidase_M20"/>
    <property type="match status" value="1"/>
</dbReference>
<feature type="domain" description="Peptidase M20 dimerisation" evidence="6">
    <location>
        <begin position="271"/>
        <end position="361"/>
    </location>
</feature>
<dbReference type="EMBL" id="JASATX010000003">
    <property type="protein sequence ID" value="MDI2099189.1"/>
    <property type="molecule type" value="Genomic_DNA"/>
</dbReference>